<dbReference type="GO" id="GO:0016020">
    <property type="term" value="C:membrane"/>
    <property type="evidence" value="ECO:0007669"/>
    <property type="project" value="TreeGrafter"/>
</dbReference>
<sequence length="339" mass="39385">MLYIVSHWFAAVLEVALDYVDYYQNIVFEWLDYYFPGWRIYLLSPFVILFFVLPMLLVVYLYLSALLLFVYHRRHSIYEAFHNHNVWEGYKQTIATFWTGHGRIWHGYEVVGMSNIPVTGSALIIYYHGAFPIDLYYLVAHIYLERGRVVRNVMDEFALKIPGLSRFFRFWGSFPGPRSKVVEYLKSGEMVSIAPGGLREALFSEDYSLVWENRVGFAKAALEAQVPILPMFTENCRQAFDNIKTGRKLFRRIYEKTRLPPVPIYGGFPVKLRTYVGTPIPYDSSLTPIALAKKVEMALQAMIQTYQEKPATIWGGLKQRIFSKTLPPEPKQLQNGKKD</sequence>
<reference evidence="3" key="1">
    <citation type="submission" date="2020-04" db="EMBL/GenBank/DDBJ databases">
        <authorList>
            <person name="Neveu A P."/>
        </authorList>
    </citation>
    <scope>NUCLEOTIDE SEQUENCE</scope>
    <source>
        <tissue evidence="3">Whole embryo</tissue>
    </source>
</reference>
<gene>
    <name evidence="3" type="primary">Tmem68</name>
</gene>
<feature type="transmembrane region" description="Helical" evidence="1">
    <location>
        <begin position="40"/>
        <end position="71"/>
    </location>
</feature>
<organism evidence="3">
    <name type="scientific">Phallusia mammillata</name>
    <dbReference type="NCBI Taxonomy" id="59560"/>
    <lineage>
        <taxon>Eukaryota</taxon>
        <taxon>Metazoa</taxon>
        <taxon>Chordata</taxon>
        <taxon>Tunicata</taxon>
        <taxon>Ascidiacea</taxon>
        <taxon>Phlebobranchia</taxon>
        <taxon>Ascidiidae</taxon>
        <taxon>Phallusia</taxon>
    </lineage>
</organism>
<keyword evidence="1" id="KW-0472">Membrane</keyword>
<accession>A0A6F9DUJ8</accession>
<dbReference type="GO" id="GO:0016746">
    <property type="term" value="F:acyltransferase activity"/>
    <property type="evidence" value="ECO:0007669"/>
    <property type="project" value="InterPro"/>
</dbReference>
<evidence type="ECO:0000259" key="2">
    <source>
        <dbReference type="SMART" id="SM00563"/>
    </source>
</evidence>
<dbReference type="PANTHER" id="PTHR22753:SF14">
    <property type="entry name" value="MONOACYLGLYCEROL_DIACYLGLYCEROL O-ACYLTRANSFERASE"/>
    <property type="match status" value="1"/>
</dbReference>
<dbReference type="SMART" id="SM00563">
    <property type="entry name" value="PlsC"/>
    <property type="match status" value="1"/>
</dbReference>
<name>A0A6F9DUJ8_9ASCI</name>
<keyword evidence="1 3" id="KW-0812">Transmembrane</keyword>
<dbReference type="Pfam" id="PF01553">
    <property type="entry name" value="Acyltransferase"/>
    <property type="match status" value="1"/>
</dbReference>
<proteinExistence type="evidence at transcript level"/>
<dbReference type="PANTHER" id="PTHR22753">
    <property type="entry name" value="TRANSMEMBRANE PROTEIN 68"/>
    <property type="match status" value="1"/>
</dbReference>
<dbReference type="InterPro" id="IPR002123">
    <property type="entry name" value="Plipid/glycerol_acylTrfase"/>
</dbReference>
<keyword evidence="1" id="KW-1133">Transmembrane helix</keyword>
<dbReference type="CDD" id="cd07987">
    <property type="entry name" value="LPLAT_MGAT-like"/>
    <property type="match status" value="1"/>
</dbReference>
<evidence type="ECO:0000256" key="1">
    <source>
        <dbReference type="SAM" id="Phobius"/>
    </source>
</evidence>
<evidence type="ECO:0000313" key="3">
    <source>
        <dbReference type="EMBL" id="CAB3267114.1"/>
    </source>
</evidence>
<dbReference type="EMBL" id="LR791252">
    <property type="protein sequence ID" value="CAB3267114.1"/>
    <property type="molecule type" value="mRNA"/>
</dbReference>
<dbReference type="AlphaFoldDB" id="A0A6F9DUJ8"/>
<protein>
    <submittedName>
        <fullName evidence="3">Transmembrane protein 68-like</fullName>
    </submittedName>
</protein>
<feature type="domain" description="Phospholipid/glycerol acyltransferase" evidence="2">
    <location>
        <begin position="122"/>
        <end position="236"/>
    </location>
</feature>